<dbReference type="SMART" id="SM00849">
    <property type="entry name" value="Lactamase_B"/>
    <property type="match status" value="1"/>
</dbReference>
<dbReference type="RefSeq" id="WP_306885613.1">
    <property type="nucleotide sequence ID" value="NZ_JAUSUL010000002.1"/>
</dbReference>
<proteinExistence type="inferred from homology"/>
<evidence type="ECO:0000256" key="4">
    <source>
        <dbReference type="ARBA" id="ARBA00022801"/>
    </source>
</evidence>
<dbReference type="PANTHER" id="PTHR42978">
    <property type="entry name" value="QUORUM-QUENCHING LACTONASE YTNP-RELATED-RELATED"/>
    <property type="match status" value="1"/>
</dbReference>
<keyword evidence="5" id="KW-0862">Zinc</keyword>
<dbReference type="GO" id="GO:0016787">
    <property type="term" value="F:hydrolase activity"/>
    <property type="evidence" value="ECO:0007669"/>
    <property type="project" value="UniProtKB-KW"/>
</dbReference>
<keyword evidence="4 7" id="KW-0378">Hydrolase</keyword>
<dbReference type="GO" id="GO:0046872">
    <property type="term" value="F:metal ion binding"/>
    <property type="evidence" value="ECO:0007669"/>
    <property type="project" value="UniProtKB-KW"/>
</dbReference>
<dbReference type="InterPro" id="IPR001279">
    <property type="entry name" value="Metallo-B-lactamas"/>
</dbReference>
<comment type="cofactor">
    <cofactor evidence="1">
        <name>Zn(2+)</name>
        <dbReference type="ChEBI" id="CHEBI:29105"/>
    </cofactor>
</comment>
<dbReference type="CDD" id="cd07729">
    <property type="entry name" value="AHL_lactonase_MBL-fold"/>
    <property type="match status" value="1"/>
</dbReference>
<evidence type="ECO:0000313" key="7">
    <source>
        <dbReference type="EMBL" id="MDQ0315784.1"/>
    </source>
</evidence>
<dbReference type="Proteomes" id="UP001229244">
    <property type="component" value="Unassembled WGS sequence"/>
</dbReference>
<evidence type="ECO:0000256" key="2">
    <source>
        <dbReference type="ARBA" id="ARBA00007749"/>
    </source>
</evidence>
<dbReference type="InterPro" id="IPR051013">
    <property type="entry name" value="MBL_superfamily_lactonases"/>
</dbReference>
<comment type="similarity">
    <text evidence="2">Belongs to the metallo-beta-lactamase superfamily.</text>
</comment>
<keyword evidence="8" id="KW-1185">Reference proteome</keyword>
<feature type="domain" description="Metallo-beta-lactamase" evidence="6">
    <location>
        <begin position="39"/>
        <end position="240"/>
    </location>
</feature>
<dbReference type="Pfam" id="PF00753">
    <property type="entry name" value="Lactamase_B"/>
    <property type="match status" value="1"/>
</dbReference>
<dbReference type="AlphaFoldDB" id="A0AAE3VPA4"/>
<keyword evidence="3" id="KW-0479">Metal-binding</keyword>
<evidence type="ECO:0000256" key="5">
    <source>
        <dbReference type="ARBA" id="ARBA00022833"/>
    </source>
</evidence>
<dbReference type="SUPFAM" id="SSF56281">
    <property type="entry name" value="Metallo-hydrolase/oxidoreductase"/>
    <property type="match status" value="1"/>
</dbReference>
<comment type="caution">
    <text evidence="7">The sequence shown here is derived from an EMBL/GenBank/DDBJ whole genome shotgun (WGS) entry which is preliminary data.</text>
</comment>
<gene>
    <name evidence="7" type="ORF">J2S73_002241</name>
</gene>
<reference evidence="7" key="1">
    <citation type="submission" date="2023-07" db="EMBL/GenBank/DDBJ databases">
        <title>Genomic Encyclopedia of Type Strains, Phase IV (KMG-IV): sequencing the most valuable type-strain genomes for metagenomic binning, comparative biology and taxonomic classification.</title>
        <authorList>
            <person name="Goeker M."/>
        </authorList>
    </citation>
    <scope>NUCLEOTIDE SEQUENCE</scope>
    <source>
        <strain evidence="7">DSM 21202</strain>
    </source>
</reference>
<dbReference type="EMBL" id="JAUSUL010000002">
    <property type="protein sequence ID" value="MDQ0315784.1"/>
    <property type="molecule type" value="Genomic_DNA"/>
</dbReference>
<dbReference type="PANTHER" id="PTHR42978:SF7">
    <property type="entry name" value="METALLO-HYDROLASE RV2300C-RELATED"/>
    <property type="match status" value="1"/>
</dbReference>
<dbReference type="Gene3D" id="3.60.15.10">
    <property type="entry name" value="Ribonuclease Z/Hydroxyacylglutathione hydrolase-like"/>
    <property type="match status" value="1"/>
</dbReference>
<protein>
    <submittedName>
        <fullName evidence="7">Glyoxylase-like metal-dependent hydrolase (Beta-lactamase superfamily II)</fullName>
    </submittedName>
</protein>
<evidence type="ECO:0000313" key="8">
    <source>
        <dbReference type="Proteomes" id="UP001229244"/>
    </source>
</evidence>
<sequence length="267" mass="29762">MTTTYEVLALRYAMTDPKRSRRENFLPGMDLHDGPMPLDYYVWLIRNDARLIVVDTGFSREVAAERGRSLLHDPADLLRRIGVEPAAVTDVVLTHLHYDHAGGLGAFPSATFHLQDTEMAYATGRHMCHGCLNAPFDVRDVMAAVGLVYRGRMRFHDGESELCPGVTLHRVGGHSGGLQVVRVATERGPLVLGSDAFHFAENRERRAPFPILFNVGEMLEGFLVCERLAEGRADLLIPGHDPMVRQSWPPFHPDLPDIVRLDLPPLA</sequence>
<name>A0AAE3VPA4_9HYPH</name>
<organism evidence="7 8">
    <name type="scientific">Amorphus orientalis</name>
    <dbReference type="NCBI Taxonomy" id="649198"/>
    <lineage>
        <taxon>Bacteria</taxon>
        <taxon>Pseudomonadati</taxon>
        <taxon>Pseudomonadota</taxon>
        <taxon>Alphaproteobacteria</taxon>
        <taxon>Hyphomicrobiales</taxon>
        <taxon>Amorphaceae</taxon>
        <taxon>Amorphus</taxon>
    </lineage>
</organism>
<dbReference type="InterPro" id="IPR036866">
    <property type="entry name" value="RibonucZ/Hydroxyglut_hydro"/>
</dbReference>
<accession>A0AAE3VPA4</accession>
<evidence type="ECO:0000256" key="3">
    <source>
        <dbReference type="ARBA" id="ARBA00022723"/>
    </source>
</evidence>
<evidence type="ECO:0000256" key="1">
    <source>
        <dbReference type="ARBA" id="ARBA00001947"/>
    </source>
</evidence>
<evidence type="ECO:0000259" key="6">
    <source>
        <dbReference type="SMART" id="SM00849"/>
    </source>
</evidence>